<proteinExistence type="predicted"/>
<gene>
    <name evidence="1" type="ORF">BECKFW1821B_GA0114236_103512</name>
</gene>
<protein>
    <submittedName>
        <fullName evidence="1">Uncharacterized protein</fullName>
    </submittedName>
</protein>
<dbReference type="Gene3D" id="3.10.450.530">
    <property type="entry name" value="Ribonuclease toxin, BrnT, of type II toxin-antitoxin system"/>
    <property type="match status" value="1"/>
</dbReference>
<dbReference type="EMBL" id="CAADFD010000035">
    <property type="protein sequence ID" value="VFJ57601.1"/>
    <property type="molecule type" value="Genomic_DNA"/>
</dbReference>
<evidence type="ECO:0000313" key="1">
    <source>
        <dbReference type="EMBL" id="VFJ57601.1"/>
    </source>
</evidence>
<reference evidence="1" key="1">
    <citation type="submission" date="2019-02" db="EMBL/GenBank/DDBJ databases">
        <authorList>
            <person name="Gruber-Vodicka R. H."/>
            <person name="Seah K. B. B."/>
        </authorList>
    </citation>
    <scope>NUCLEOTIDE SEQUENCE</scope>
    <source>
        <strain evidence="1">BECK_BZ106</strain>
    </source>
</reference>
<dbReference type="AlphaFoldDB" id="A0A450SUD4"/>
<sequence>MFIKKLEWDEYRINHILRHDVEPEEVWDVCNDPLHLARRQGHSRYLVYGRTVAGRYLFVVLEHGENMAYKPITARDMTHREKQNFRRLRR</sequence>
<dbReference type="InterPro" id="IPR038573">
    <property type="entry name" value="BrnT_sf"/>
</dbReference>
<name>A0A450SUD4_9GAMM</name>
<organism evidence="1">
    <name type="scientific">Candidatus Kentrum sp. FW</name>
    <dbReference type="NCBI Taxonomy" id="2126338"/>
    <lineage>
        <taxon>Bacteria</taxon>
        <taxon>Pseudomonadati</taxon>
        <taxon>Pseudomonadota</taxon>
        <taxon>Gammaproteobacteria</taxon>
        <taxon>Candidatus Kentrum</taxon>
    </lineage>
</organism>
<dbReference type="Pfam" id="PF04365">
    <property type="entry name" value="BrnT_toxin"/>
    <property type="match status" value="1"/>
</dbReference>
<accession>A0A450SUD4</accession>
<dbReference type="InterPro" id="IPR007460">
    <property type="entry name" value="BrnT_toxin"/>
</dbReference>